<dbReference type="Proteomes" id="UP000620139">
    <property type="component" value="Unassembled WGS sequence"/>
</dbReference>
<comment type="caution">
    <text evidence="1">The sequence shown here is derived from an EMBL/GenBank/DDBJ whole genome shotgun (WGS) entry which is preliminary data.</text>
</comment>
<name>A0A931IU18_9BURK</name>
<gene>
    <name evidence="1" type="ORF">I7X43_04690</name>
</gene>
<dbReference type="RefSeq" id="WP_198099716.1">
    <property type="nucleotide sequence ID" value="NZ_JAEDAL010000001.1"/>
</dbReference>
<reference evidence="1" key="1">
    <citation type="submission" date="2020-12" db="EMBL/GenBank/DDBJ databases">
        <title>The genome sequence of Inhella sp. 4Y17.</title>
        <authorList>
            <person name="Liu Y."/>
        </authorList>
    </citation>
    <scope>NUCLEOTIDE SEQUENCE</scope>
    <source>
        <strain evidence="1">4Y10</strain>
    </source>
</reference>
<organism evidence="1 2">
    <name type="scientific">Inhella gelatinilytica</name>
    <dbReference type="NCBI Taxonomy" id="2795030"/>
    <lineage>
        <taxon>Bacteria</taxon>
        <taxon>Pseudomonadati</taxon>
        <taxon>Pseudomonadota</taxon>
        <taxon>Betaproteobacteria</taxon>
        <taxon>Burkholderiales</taxon>
        <taxon>Sphaerotilaceae</taxon>
        <taxon>Inhella</taxon>
    </lineage>
</organism>
<accession>A0A931IU18</accession>
<dbReference type="AlphaFoldDB" id="A0A931IU18"/>
<evidence type="ECO:0000313" key="1">
    <source>
        <dbReference type="EMBL" id="MBH9552144.1"/>
    </source>
</evidence>
<proteinExistence type="predicted"/>
<evidence type="ECO:0000313" key="2">
    <source>
        <dbReference type="Proteomes" id="UP000620139"/>
    </source>
</evidence>
<dbReference type="SUPFAM" id="SSF109604">
    <property type="entry name" value="HD-domain/PDEase-like"/>
    <property type="match status" value="1"/>
</dbReference>
<sequence length="400" mass="43843">MELIHLPPNALKPGQRLGFSLRDASGKLLFASGSVLPASDAVRELLERGAYTYAHETEAYQREVTARANTLVHQNATLKDIARVQADFQHDRQKPAAVVASDVAQWLDFQSRLHALLKEPRTEDFLARFEALHTEGQERLQRSPDKALLMLVYDAGQELGQYTARHALLCAALCHLAGERMGWPVDRVGALTRAALSMNLSLGLLQDRLTQQREALRPDQMRLLAGHGDRSADLLQQLGVRDDTWLQAVRLHHDAAPGPLEGRAVPEQLARLLQRIDQFAARLSPRAARKAQAGAQAARSIFLDERKQQDEAGAALIKAVGLYPPGSAVRLATGEEGVVVKRGLSATEPLVAALIGKSGNPLYEPVPRDTRLASNAITQSLAPHELRLRVSLEKLLRLAA</sequence>
<dbReference type="EMBL" id="JAEDAL010000001">
    <property type="protein sequence ID" value="MBH9552144.1"/>
    <property type="molecule type" value="Genomic_DNA"/>
</dbReference>
<protein>
    <submittedName>
        <fullName evidence="1">Diguanylate cyclase</fullName>
    </submittedName>
</protein>
<dbReference type="Gene3D" id="1.10.3210.10">
    <property type="entry name" value="Hypothetical protein af1432"/>
    <property type="match status" value="1"/>
</dbReference>
<keyword evidence="2" id="KW-1185">Reference proteome</keyword>